<sequence length="411" mass="45227">MFQLKCEAKCYDWGRVGRNSLAANFAEAGSDLIVENDKPYAELWMGSHTSGPSFCKQSGKPLSEILDEKTMGPRIFEVYGKTLPFLFKVLSIEKVLSIQAHPDKQLGKKLHALAPEHYKDDNHKPEMAIALTDFSALCGFRPVEQLIEFLNNIPALNEFVGQEAVDEFFKSYKQDQRAALKNLFNVVMRQSNDRIAQYTDKLVAAAEQNPVDFGGKKFGGNSLANLIVRLNKQFPHDIGLFVTLFLNYVSLRPGQAVFLRALDPHAYVSGNIIECMAASDNVIRVGFTPKYKDVNTLVENLTYQTANAEEQLTIPVPFAGANGEGKTLLYDPPIEEFSILQTVVPNGKKQSVSSIKGPSIVLTTEGNGSIVGKDGSEISLSPGTVVFVSADYDITFTASSDLTVYQAFCSI</sequence>
<evidence type="ECO:0000256" key="10">
    <source>
        <dbReference type="ARBA" id="ARBA00029741"/>
    </source>
</evidence>
<dbReference type="Pfam" id="PF20512">
    <property type="entry name" value="PMI_typeI_hel"/>
    <property type="match status" value="1"/>
</dbReference>
<dbReference type="GO" id="GO:0009298">
    <property type="term" value="P:GDP-mannose biosynthetic process"/>
    <property type="evidence" value="ECO:0000318"/>
    <property type="project" value="GO_Central"/>
</dbReference>
<evidence type="ECO:0000256" key="5">
    <source>
        <dbReference type="ARBA" id="ARBA00011956"/>
    </source>
</evidence>
<evidence type="ECO:0000259" key="15">
    <source>
        <dbReference type="Pfam" id="PF01238"/>
    </source>
</evidence>
<dbReference type="RefSeq" id="XP_002173848.1">
    <property type="nucleotide sequence ID" value="XM_002173812.2"/>
</dbReference>
<dbReference type="NCBIfam" id="TIGR00218">
    <property type="entry name" value="manA"/>
    <property type="match status" value="1"/>
</dbReference>
<dbReference type="PRINTS" id="PR00714">
    <property type="entry name" value="MAN6PISMRASE"/>
</dbReference>
<evidence type="ECO:0000256" key="9">
    <source>
        <dbReference type="ARBA" id="ARBA00023235"/>
    </source>
</evidence>
<evidence type="ECO:0000256" key="4">
    <source>
        <dbReference type="ARBA" id="ARBA00010772"/>
    </source>
</evidence>
<feature type="binding site" evidence="13">
    <location>
        <position position="126"/>
    </location>
    <ligand>
        <name>Zn(2+)</name>
        <dbReference type="ChEBI" id="CHEBI:29105"/>
    </ligand>
</feature>
<comment type="catalytic activity">
    <reaction evidence="1">
        <text>D-mannose 6-phosphate = D-fructose 6-phosphate</text>
        <dbReference type="Rhea" id="RHEA:12356"/>
        <dbReference type="ChEBI" id="CHEBI:58735"/>
        <dbReference type="ChEBI" id="CHEBI:61527"/>
        <dbReference type="EC" id="5.3.1.8"/>
    </reaction>
</comment>
<dbReference type="eggNOG" id="KOG2757">
    <property type="taxonomic scope" value="Eukaryota"/>
</dbReference>
<keyword evidence="8 13" id="KW-0862">Zinc</keyword>
<dbReference type="VEuPathDB" id="FungiDB:SJAG_02648"/>
<feature type="binding site" evidence="13">
    <location>
        <position position="99"/>
    </location>
    <ligand>
        <name>Zn(2+)</name>
        <dbReference type="ChEBI" id="CHEBI:29105"/>
    </ligand>
</feature>
<dbReference type="HOGENOM" id="CLU_026967_0_0_1"/>
<evidence type="ECO:0000313" key="20">
    <source>
        <dbReference type="Proteomes" id="UP000001744"/>
    </source>
</evidence>
<dbReference type="GO" id="GO:0005829">
    <property type="term" value="C:cytosol"/>
    <property type="evidence" value="ECO:0000318"/>
    <property type="project" value="GO_Central"/>
</dbReference>
<feature type="binding site" evidence="13">
    <location>
        <position position="265"/>
    </location>
    <ligand>
        <name>Zn(2+)</name>
        <dbReference type="ChEBI" id="CHEBI:29105"/>
    </ligand>
</feature>
<feature type="domain" description="Phosphomannose isomerase type I helical insertion" evidence="17">
    <location>
        <begin position="160"/>
        <end position="246"/>
    </location>
</feature>
<dbReference type="Gene3D" id="2.60.120.10">
    <property type="entry name" value="Jelly Rolls"/>
    <property type="match status" value="2"/>
</dbReference>
<proteinExistence type="inferred from homology"/>
<dbReference type="JaponicusDB" id="SJAG_02648">
    <property type="gene designation" value="mpi1"/>
</dbReference>
<dbReference type="InterPro" id="IPR014710">
    <property type="entry name" value="RmlC-like_jellyroll"/>
</dbReference>
<dbReference type="InterPro" id="IPR001250">
    <property type="entry name" value="Man6P_Isoase-1"/>
</dbReference>
<dbReference type="OrthoDB" id="6605218at2759"/>
<dbReference type="PANTHER" id="PTHR10309:SF0">
    <property type="entry name" value="MANNOSE-6-PHOSPHATE ISOMERASE"/>
    <property type="match status" value="1"/>
</dbReference>
<reference evidence="18 20" key="1">
    <citation type="journal article" date="2011" name="Science">
        <title>Comparative functional genomics of the fission yeasts.</title>
        <authorList>
            <person name="Rhind N."/>
            <person name="Chen Z."/>
            <person name="Yassour M."/>
            <person name="Thompson D.A."/>
            <person name="Haas B.J."/>
            <person name="Habib N."/>
            <person name="Wapinski I."/>
            <person name="Roy S."/>
            <person name="Lin M.F."/>
            <person name="Heiman D.I."/>
            <person name="Young S.K."/>
            <person name="Furuya K."/>
            <person name="Guo Y."/>
            <person name="Pidoux A."/>
            <person name="Chen H.M."/>
            <person name="Robbertse B."/>
            <person name="Goldberg J.M."/>
            <person name="Aoki K."/>
            <person name="Bayne E.H."/>
            <person name="Berlin A.M."/>
            <person name="Desjardins C.A."/>
            <person name="Dobbs E."/>
            <person name="Dukaj L."/>
            <person name="Fan L."/>
            <person name="FitzGerald M.G."/>
            <person name="French C."/>
            <person name="Gujja S."/>
            <person name="Hansen K."/>
            <person name="Keifenheim D."/>
            <person name="Levin J.Z."/>
            <person name="Mosher R.A."/>
            <person name="Mueller C.A."/>
            <person name="Pfiffner J."/>
            <person name="Priest M."/>
            <person name="Russ C."/>
            <person name="Smialowska A."/>
            <person name="Swoboda P."/>
            <person name="Sykes S.M."/>
            <person name="Vaughn M."/>
            <person name="Vengrova S."/>
            <person name="Yoder R."/>
            <person name="Zeng Q."/>
            <person name="Allshire R."/>
            <person name="Baulcombe D."/>
            <person name="Birren B.W."/>
            <person name="Brown W."/>
            <person name="Ekwall K."/>
            <person name="Kellis M."/>
            <person name="Leatherwood J."/>
            <person name="Levin H."/>
            <person name="Margalit H."/>
            <person name="Martienssen R."/>
            <person name="Nieduszynski C.A."/>
            <person name="Spatafora J.W."/>
            <person name="Friedman N."/>
            <person name="Dalgaard J.Z."/>
            <person name="Baumann P."/>
            <person name="Niki H."/>
            <person name="Regev A."/>
            <person name="Nusbaum C."/>
        </authorList>
    </citation>
    <scope>NUCLEOTIDE SEQUENCE [LARGE SCALE GENOMIC DNA]</scope>
    <source>
        <strain evidence="20">yFS275 / FY16936</strain>
    </source>
</reference>
<dbReference type="UniPathway" id="UPA00126">
    <property type="reaction ID" value="UER00423"/>
</dbReference>
<dbReference type="GeneID" id="7047752"/>
<keyword evidence="20" id="KW-1185">Reference proteome</keyword>
<dbReference type="FunFam" id="2.60.120.10:FF:000044">
    <property type="entry name" value="Mannose-6-phosphate isomerase"/>
    <property type="match status" value="1"/>
</dbReference>
<dbReference type="STRING" id="402676.B6K0T4"/>
<comment type="function">
    <text evidence="2">Involved in the synthesis of the GDP-mannose and dolichol-phosphate-mannose required for a number of critical mannosyl transfer reactions.</text>
</comment>
<evidence type="ECO:0000313" key="19">
    <source>
        <dbReference type="JaponicusDB" id="SJAG_02648"/>
    </source>
</evidence>
<dbReference type="InterPro" id="IPR011051">
    <property type="entry name" value="RmlC_Cupin_sf"/>
</dbReference>
<comment type="similarity">
    <text evidence="4 14">Belongs to the mannose-6-phosphate isomerase type 1 family.</text>
</comment>
<dbReference type="GO" id="GO:0004476">
    <property type="term" value="F:mannose-6-phosphate isomerase activity"/>
    <property type="evidence" value="ECO:0000318"/>
    <property type="project" value="GO_Central"/>
</dbReference>
<keyword evidence="9 18" id="KW-0413">Isomerase</keyword>
<evidence type="ECO:0000256" key="12">
    <source>
        <dbReference type="PIRSR" id="PIRSR001480-1"/>
    </source>
</evidence>
<dbReference type="PIRSF" id="PIRSF001480">
    <property type="entry name" value="Mannose-6-phosphate_isomerase"/>
    <property type="match status" value="1"/>
</dbReference>
<dbReference type="EC" id="5.3.1.8" evidence="5"/>
<dbReference type="InterPro" id="IPR046458">
    <property type="entry name" value="PMI_typeI_hel"/>
</dbReference>
<organism evidence="18 20">
    <name type="scientific">Schizosaccharomyces japonicus (strain yFS275 / FY16936)</name>
    <name type="common">Fission yeast</name>
    <dbReference type="NCBI Taxonomy" id="402676"/>
    <lineage>
        <taxon>Eukaryota</taxon>
        <taxon>Fungi</taxon>
        <taxon>Dikarya</taxon>
        <taxon>Ascomycota</taxon>
        <taxon>Taphrinomycotina</taxon>
        <taxon>Schizosaccharomycetes</taxon>
        <taxon>Schizosaccharomycetales</taxon>
        <taxon>Schizosaccharomycetaceae</taxon>
        <taxon>Schizosaccharomyces</taxon>
    </lineage>
</organism>
<name>B6K0T4_SCHJY</name>
<dbReference type="AlphaFoldDB" id="B6K0T4"/>
<evidence type="ECO:0000256" key="7">
    <source>
        <dbReference type="ARBA" id="ARBA00022723"/>
    </source>
</evidence>
<dbReference type="CDD" id="cd07011">
    <property type="entry name" value="cupin_PMI_type_I_N"/>
    <property type="match status" value="1"/>
</dbReference>
<comment type="pathway">
    <text evidence="3">Nucleotide-sugar biosynthesis; GDP-alpha-D-mannose biosynthesis; alpha-D-mannose 1-phosphate from D-fructose 6-phosphate: step 1/2.</text>
</comment>
<dbReference type="InterPro" id="IPR016305">
    <property type="entry name" value="Mannose-6-P_Isomerase"/>
</dbReference>
<evidence type="ECO:0000256" key="6">
    <source>
        <dbReference type="ARBA" id="ARBA00018236"/>
    </source>
</evidence>
<feature type="binding site" evidence="13">
    <location>
        <position position="101"/>
    </location>
    <ligand>
        <name>Zn(2+)</name>
        <dbReference type="ChEBI" id="CHEBI:29105"/>
    </ligand>
</feature>
<dbReference type="Pfam" id="PF01238">
    <property type="entry name" value="PMI_typeI_C"/>
    <property type="match status" value="1"/>
</dbReference>
<dbReference type="GO" id="GO:0005975">
    <property type="term" value="P:carbohydrate metabolic process"/>
    <property type="evidence" value="ECO:0007669"/>
    <property type="project" value="InterPro"/>
</dbReference>
<evidence type="ECO:0000256" key="8">
    <source>
        <dbReference type="ARBA" id="ARBA00022833"/>
    </source>
</evidence>
<dbReference type="GO" id="GO:0008270">
    <property type="term" value="F:zinc ion binding"/>
    <property type="evidence" value="ECO:0007669"/>
    <property type="project" value="InterPro"/>
</dbReference>
<accession>B6K0T4</accession>
<gene>
    <name evidence="19" type="primary">mpi1</name>
    <name evidence="18" type="ORF">SJAG_02648</name>
</gene>
<dbReference type="InterPro" id="IPR018050">
    <property type="entry name" value="Pmannose_isomerase-type1_CS"/>
</dbReference>
<dbReference type="EMBL" id="KE651166">
    <property type="protein sequence ID" value="EEB07555.1"/>
    <property type="molecule type" value="Genomic_DNA"/>
</dbReference>
<dbReference type="InterPro" id="IPR046456">
    <property type="entry name" value="PMI_typeI_C"/>
</dbReference>
<evidence type="ECO:0000259" key="17">
    <source>
        <dbReference type="Pfam" id="PF20512"/>
    </source>
</evidence>
<dbReference type="PANTHER" id="PTHR10309">
    <property type="entry name" value="MANNOSE-6-PHOSPHATE ISOMERASE"/>
    <property type="match status" value="1"/>
</dbReference>
<dbReference type="PROSITE" id="PS00965">
    <property type="entry name" value="PMI_I_1"/>
    <property type="match status" value="1"/>
</dbReference>
<dbReference type="SUPFAM" id="SSF51182">
    <property type="entry name" value="RmlC-like cupins"/>
    <property type="match status" value="1"/>
</dbReference>
<evidence type="ECO:0000256" key="13">
    <source>
        <dbReference type="PIRSR" id="PIRSR001480-2"/>
    </source>
</evidence>
<dbReference type="Proteomes" id="UP000001744">
    <property type="component" value="Unassembled WGS sequence"/>
</dbReference>
<keyword evidence="7 13" id="KW-0479">Metal-binding</keyword>
<dbReference type="InterPro" id="IPR046457">
    <property type="entry name" value="PMI_typeI_cat"/>
</dbReference>
<comment type="cofactor">
    <cofactor evidence="13">
        <name>Zn(2+)</name>
        <dbReference type="ChEBI" id="CHEBI:29105"/>
    </cofactor>
    <text evidence="13">Binds 1 zinc ion per subunit.</text>
</comment>
<evidence type="ECO:0000313" key="18">
    <source>
        <dbReference type="EMBL" id="EEB07555.1"/>
    </source>
</evidence>
<evidence type="ECO:0000256" key="2">
    <source>
        <dbReference type="ARBA" id="ARBA00002564"/>
    </source>
</evidence>
<evidence type="ECO:0000256" key="11">
    <source>
        <dbReference type="ARBA" id="ARBA00030762"/>
    </source>
</evidence>
<evidence type="ECO:0000259" key="16">
    <source>
        <dbReference type="Pfam" id="PF20511"/>
    </source>
</evidence>
<feature type="domain" description="Phosphomannose isomerase type I C-terminal" evidence="15">
    <location>
        <begin position="328"/>
        <end position="370"/>
    </location>
</feature>
<dbReference type="GO" id="GO:0000032">
    <property type="term" value="P:cell wall mannoprotein biosynthetic process"/>
    <property type="evidence" value="ECO:0007669"/>
    <property type="project" value="EnsemblFungi"/>
</dbReference>
<evidence type="ECO:0000256" key="1">
    <source>
        <dbReference type="ARBA" id="ARBA00000757"/>
    </source>
</evidence>
<dbReference type="Pfam" id="PF20511">
    <property type="entry name" value="PMI_typeI_cat"/>
    <property type="match status" value="1"/>
</dbReference>
<evidence type="ECO:0000256" key="14">
    <source>
        <dbReference type="RuleBase" id="RU004189"/>
    </source>
</evidence>
<protein>
    <recommendedName>
        <fullName evidence="6">Mannose-6-phosphate isomerase</fullName>
        <ecNumber evidence="5">5.3.1.8</ecNumber>
    </recommendedName>
    <alternativeName>
        <fullName evidence="10">Phosphohexomutase</fullName>
    </alternativeName>
    <alternativeName>
        <fullName evidence="11">Phosphomannose isomerase</fullName>
    </alternativeName>
</protein>
<dbReference type="Gene3D" id="1.10.441.10">
    <property type="entry name" value="Phosphomannose Isomerase, domain 2"/>
    <property type="match status" value="1"/>
</dbReference>
<feature type="domain" description="Phosphomannose isomerase type I catalytic" evidence="16">
    <location>
        <begin position="1"/>
        <end position="143"/>
    </location>
</feature>
<feature type="active site" evidence="12">
    <location>
        <position position="284"/>
    </location>
</feature>
<evidence type="ECO:0000256" key="3">
    <source>
        <dbReference type="ARBA" id="ARBA00004666"/>
    </source>
</evidence>
<dbReference type="OMA" id="DIGLFCG"/>